<dbReference type="EMBL" id="JAACXV010000002">
    <property type="protein sequence ID" value="KAF7287890.1"/>
    <property type="molecule type" value="Genomic_DNA"/>
</dbReference>
<evidence type="ECO:0000313" key="7">
    <source>
        <dbReference type="EMBL" id="KAF7287890.1"/>
    </source>
</evidence>
<evidence type="ECO:0000256" key="1">
    <source>
        <dbReference type="ARBA" id="ARBA00004123"/>
    </source>
</evidence>
<dbReference type="Pfam" id="PF04000">
    <property type="entry name" value="Sas10_Utp3"/>
    <property type="match status" value="1"/>
</dbReference>
<evidence type="ECO:0000256" key="5">
    <source>
        <dbReference type="SAM" id="MobiDB-lite"/>
    </source>
</evidence>
<feature type="region of interest" description="Disordered" evidence="5">
    <location>
        <begin position="34"/>
        <end position="82"/>
    </location>
</feature>
<dbReference type="PANTHER" id="PTHR13237">
    <property type="entry name" value="SOMETHING ABOUT SILENCING PROTEIN 10-RELATED"/>
    <property type="match status" value="1"/>
</dbReference>
<evidence type="ECO:0000256" key="4">
    <source>
        <dbReference type="ARBA" id="ARBA00023242"/>
    </source>
</evidence>
<dbReference type="AlphaFoldDB" id="A0A834J0F9"/>
<sequence>MASDIRFVNDDSDITSSDEEYDANEKRLLKKYKYSQQRDSEDELEVFGVRSGDSDDESDKSEIASSDVEDNDGDGIPDARAWGREKRKYYGTDYVDPDYGGFDGKDAQAAEIEEEEAKHIQSQLVQQLDDNDFSLDVIFKSKDKKEAKTESEEVVKTDYTSLTNKQKIAIIQKESPEFFGLIEDFKIKMEIAQKYLKPAMEKFKSENAEMSEPVKFIETYYNLILNYVTNIYMYLLLKSSKELKNHPVIKTLYQYRQLLSKMEPVFDEVIKPQLVLILEENQNQKKPKEVKKLLKILSKEKTLKENKKKKEKVVSIQEDEANPAIQSDKKVRFVDQISDSNASDVDEVMKVNVEQENETEEVGKRGITYQIAKNKGLTPNRKKEYRNPRVKHKLKFRKALIRRKGAVREPRKELTRYGGEISGIKASVSKSIKIKS</sequence>
<dbReference type="InterPro" id="IPR007146">
    <property type="entry name" value="Sas10/Utp3/C1D"/>
</dbReference>
<reference evidence="7" key="1">
    <citation type="submission" date="2020-08" db="EMBL/GenBank/DDBJ databases">
        <title>Genome sequencing and assembly of the red palm weevil Rhynchophorus ferrugineus.</title>
        <authorList>
            <person name="Dias G.B."/>
            <person name="Bergman C.M."/>
            <person name="Manee M."/>
        </authorList>
    </citation>
    <scope>NUCLEOTIDE SEQUENCE</scope>
    <source>
        <strain evidence="7">AA-2017</strain>
        <tissue evidence="7">Whole larva</tissue>
    </source>
</reference>
<comment type="caution">
    <text evidence="7">The sequence shown here is derived from an EMBL/GenBank/DDBJ whole genome shotgun (WGS) entry which is preliminary data.</text>
</comment>
<feature type="compositionally biased region" description="Acidic residues" evidence="5">
    <location>
        <begin position="10"/>
        <end position="20"/>
    </location>
</feature>
<keyword evidence="4" id="KW-0539">Nucleus</keyword>
<organism evidence="7 8">
    <name type="scientific">Rhynchophorus ferrugineus</name>
    <name type="common">Red palm weevil</name>
    <name type="synonym">Curculio ferrugineus</name>
    <dbReference type="NCBI Taxonomy" id="354439"/>
    <lineage>
        <taxon>Eukaryota</taxon>
        <taxon>Metazoa</taxon>
        <taxon>Ecdysozoa</taxon>
        <taxon>Arthropoda</taxon>
        <taxon>Hexapoda</taxon>
        <taxon>Insecta</taxon>
        <taxon>Pterygota</taxon>
        <taxon>Neoptera</taxon>
        <taxon>Endopterygota</taxon>
        <taxon>Coleoptera</taxon>
        <taxon>Polyphaga</taxon>
        <taxon>Cucujiformia</taxon>
        <taxon>Curculionidae</taxon>
        <taxon>Dryophthorinae</taxon>
        <taxon>Rhynchophorus</taxon>
    </lineage>
</organism>
<dbReference type="GO" id="GO:0032040">
    <property type="term" value="C:small-subunit processome"/>
    <property type="evidence" value="ECO:0007669"/>
    <property type="project" value="TreeGrafter"/>
</dbReference>
<keyword evidence="8" id="KW-1185">Reference proteome</keyword>
<accession>A0A834J0F9</accession>
<dbReference type="Pfam" id="PF09368">
    <property type="entry name" value="Sas10"/>
    <property type="match status" value="1"/>
</dbReference>
<dbReference type="OrthoDB" id="1924577at2759"/>
<evidence type="ECO:0000256" key="3">
    <source>
        <dbReference type="ARBA" id="ARBA00022553"/>
    </source>
</evidence>
<evidence type="ECO:0000259" key="6">
    <source>
        <dbReference type="Pfam" id="PF09368"/>
    </source>
</evidence>
<evidence type="ECO:0000313" key="8">
    <source>
        <dbReference type="Proteomes" id="UP000625711"/>
    </source>
</evidence>
<dbReference type="PANTHER" id="PTHR13237:SF8">
    <property type="entry name" value="SOMETHING ABOUT SILENCING PROTEIN 10"/>
    <property type="match status" value="1"/>
</dbReference>
<protein>
    <recommendedName>
        <fullName evidence="6">Sas10 C-terminal domain-containing protein</fullName>
    </recommendedName>
</protein>
<feature type="region of interest" description="Disordered" evidence="5">
    <location>
        <begin position="1"/>
        <end position="20"/>
    </location>
</feature>
<comment type="similarity">
    <text evidence="2">Belongs to the SAS10 family.</text>
</comment>
<name>A0A834J0F9_RHYFE</name>
<keyword evidence="3" id="KW-0597">Phosphoprotein</keyword>
<evidence type="ECO:0000256" key="2">
    <source>
        <dbReference type="ARBA" id="ARBA00010979"/>
    </source>
</evidence>
<dbReference type="GO" id="GO:0000462">
    <property type="term" value="P:maturation of SSU-rRNA from tricistronic rRNA transcript (SSU-rRNA, 5.8S rRNA, LSU-rRNA)"/>
    <property type="evidence" value="ECO:0007669"/>
    <property type="project" value="TreeGrafter"/>
</dbReference>
<feature type="domain" description="Sas10 C-terminal" evidence="6">
    <location>
        <begin position="362"/>
        <end position="434"/>
    </location>
</feature>
<comment type="subcellular location">
    <subcellularLocation>
        <location evidence="1">Nucleus</location>
    </subcellularLocation>
</comment>
<dbReference type="Proteomes" id="UP000625711">
    <property type="component" value="Unassembled WGS sequence"/>
</dbReference>
<gene>
    <name evidence="7" type="ORF">GWI33_000237</name>
</gene>
<dbReference type="InterPro" id="IPR018972">
    <property type="entry name" value="Sas10_C_dom"/>
</dbReference>
<proteinExistence type="inferred from homology"/>